<sequence>MREAPEEISVEEATDAAMRNVPTSGTWTGLEGPTMADQVNVTIVPASMDWTRAIGENYQCDYGKIGKTELGLGLGEPS</sequence>
<gene>
    <name evidence="2" type="ORF">RRF57_000674</name>
</gene>
<keyword evidence="3" id="KW-1185">Reference proteome</keyword>
<proteinExistence type="predicted"/>
<accession>A0AAN7UAJ5</accession>
<protein>
    <submittedName>
        <fullName evidence="2">Uncharacterized protein</fullName>
    </submittedName>
</protein>
<evidence type="ECO:0000313" key="2">
    <source>
        <dbReference type="EMBL" id="KAK5624958.1"/>
    </source>
</evidence>
<organism evidence="2 3">
    <name type="scientific">Xylaria bambusicola</name>
    <dbReference type="NCBI Taxonomy" id="326684"/>
    <lineage>
        <taxon>Eukaryota</taxon>
        <taxon>Fungi</taxon>
        <taxon>Dikarya</taxon>
        <taxon>Ascomycota</taxon>
        <taxon>Pezizomycotina</taxon>
        <taxon>Sordariomycetes</taxon>
        <taxon>Xylariomycetidae</taxon>
        <taxon>Xylariales</taxon>
        <taxon>Xylariaceae</taxon>
        <taxon>Xylaria</taxon>
    </lineage>
</organism>
<dbReference type="Proteomes" id="UP001305414">
    <property type="component" value="Unassembled WGS sequence"/>
</dbReference>
<dbReference type="AlphaFoldDB" id="A0AAN7UAJ5"/>
<evidence type="ECO:0000256" key="1">
    <source>
        <dbReference type="SAM" id="MobiDB-lite"/>
    </source>
</evidence>
<reference evidence="2 3" key="1">
    <citation type="submission" date="2023-10" db="EMBL/GenBank/DDBJ databases">
        <title>Draft genome sequence of Xylaria bambusicola isolate GMP-LS, the root and basal stem rot pathogen of sugarcane in Indonesia.</title>
        <authorList>
            <person name="Selvaraj P."/>
            <person name="Muralishankar V."/>
            <person name="Muruganantham S."/>
            <person name="Sp S."/>
            <person name="Haryani S."/>
            <person name="Lau K.J.X."/>
            <person name="Naqvi N.I."/>
        </authorList>
    </citation>
    <scope>NUCLEOTIDE SEQUENCE [LARGE SCALE GENOMIC DNA]</scope>
    <source>
        <strain evidence="2">GMP-LS</strain>
    </source>
</reference>
<feature type="region of interest" description="Disordered" evidence="1">
    <location>
        <begin position="1"/>
        <end position="33"/>
    </location>
</feature>
<feature type="compositionally biased region" description="Acidic residues" evidence="1">
    <location>
        <begin position="1"/>
        <end position="14"/>
    </location>
</feature>
<comment type="caution">
    <text evidence="2">The sequence shown here is derived from an EMBL/GenBank/DDBJ whole genome shotgun (WGS) entry which is preliminary data.</text>
</comment>
<dbReference type="EMBL" id="JAWHQM010000002">
    <property type="protein sequence ID" value="KAK5624958.1"/>
    <property type="molecule type" value="Genomic_DNA"/>
</dbReference>
<evidence type="ECO:0000313" key="3">
    <source>
        <dbReference type="Proteomes" id="UP001305414"/>
    </source>
</evidence>
<name>A0AAN7UAJ5_9PEZI</name>